<keyword evidence="1" id="KW-0472">Membrane</keyword>
<proteinExistence type="predicted"/>
<dbReference type="STRING" id="1801737.A2818_01130"/>
<feature type="transmembrane region" description="Helical" evidence="1">
    <location>
        <begin position="83"/>
        <end position="101"/>
    </location>
</feature>
<dbReference type="AlphaFoldDB" id="A0A1F6UYM2"/>
<name>A0A1F6UYM2_9BACT</name>
<evidence type="ECO:0000313" key="2">
    <source>
        <dbReference type="EMBL" id="OGI62482.1"/>
    </source>
</evidence>
<keyword evidence="1" id="KW-1133">Transmembrane helix</keyword>
<dbReference type="Proteomes" id="UP000177602">
    <property type="component" value="Unassembled WGS sequence"/>
</dbReference>
<accession>A0A1F6UYM2</accession>
<comment type="caution">
    <text evidence="2">The sequence shown here is derived from an EMBL/GenBank/DDBJ whole genome shotgun (WGS) entry which is preliminary data.</text>
</comment>
<reference evidence="2 3" key="1">
    <citation type="journal article" date="2016" name="Nat. Commun.">
        <title>Thousands of microbial genomes shed light on interconnected biogeochemical processes in an aquifer system.</title>
        <authorList>
            <person name="Anantharaman K."/>
            <person name="Brown C.T."/>
            <person name="Hug L.A."/>
            <person name="Sharon I."/>
            <person name="Castelle C.J."/>
            <person name="Probst A.J."/>
            <person name="Thomas B.C."/>
            <person name="Singh A."/>
            <person name="Wilkins M.J."/>
            <person name="Karaoz U."/>
            <person name="Brodie E.L."/>
            <person name="Williams K.H."/>
            <person name="Hubbard S.S."/>
            <person name="Banfield J.F."/>
        </authorList>
    </citation>
    <scope>NUCLEOTIDE SEQUENCE [LARGE SCALE GENOMIC DNA]</scope>
</reference>
<protein>
    <submittedName>
        <fullName evidence="2">Uncharacterized protein</fullName>
    </submittedName>
</protein>
<organism evidence="2 3">
    <name type="scientific">Candidatus Nomurabacteria bacterium RIFCSPHIGHO2_01_FULL_40_12</name>
    <dbReference type="NCBI Taxonomy" id="1801737"/>
    <lineage>
        <taxon>Bacteria</taxon>
        <taxon>Candidatus Nomuraibacteriota</taxon>
    </lineage>
</organism>
<evidence type="ECO:0000256" key="1">
    <source>
        <dbReference type="SAM" id="Phobius"/>
    </source>
</evidence>
<gene>
    <name evidence="2" type="ORF">A2818_01130</name>
</gene>
<keyword evidence="1" id="KW-0812">Transmembrane</keyword>
<evidence type="ECO:0000313" key="3">
    <source>
        <dbReference type="Proteomes" id="UP000177602"/>
    </source>
</evidence>
<sequence>MEKHPLKEFAKHAVLALLLVWGATYGGVPGYIARSTLVGVAIEQLVGPATTAQKKEPETIWEKVTGFATESVAPVATATLVPLARVVVWAAVFVGMLLGAWQEAKACLMTSLDVLGWALFTPLEWAWKRALRKRGK</sequence>
<dbReference type="EMBL" id="MFTN01000027">
    <property type="protein sequence ID" value="OGI62482.1"/>
    <property type="molecule type" value="Genomic_DNA"/>
</dbReference>